<sequence>MWRTYGQTNIPFLQNVLSNHQFLHSTVDTQFIDENQELFNLKPTQNRAQKLLYYLGHVMVNGPSTPLPVKAKPSSIDPVVPPATMGDPPAGFRDILLRDGPEGFAKAVRAHKGLLLMDTTFRDAHQSLLATRVRTHDLKKISPYVSHNFSNLYSLENWGGATFDVAMRFLSECPWKRLQEMRALIPNVPFQMLLRGANAVGYTNYPDNAVFKFCEVAKENGMDVFRKYSLDYYMKLADELVRAGTHVLCIKDMAGLLKPEPSRMLIGALRDRYPDMPIHVHTHDTAGAGVAAMLACAEAGADVVDVAVDSMAGMTSQPSMGAMVACAKGTKLDTGHRKRGVVSWKLALQLPRHLS</sequence>
<dbReference type="Proteomes" id="UP001148018">
    <property type="component" value="Unassembled WGS sequence"/>
</dbReference>
<dbReference type="Gene3D" id="3.10.600.10">
    <property type="entry name" value="pyruvate carboxylase f1077a mutant domain"/>
    <property type="match status" value="1"/>
</dbReference>
<organism evidence="2 3">
    <name type="scientific">Muraenolepis orangiensis</name>
    <name type="common">Patagonian moray cod</name>
    <dbReference type="NCBI Taxonomy" id="630683"/>
    <lineage>
        <taxon>Eukaryota</taxon>
        <taxon>Metazoa</taxon>
        <taxon>Chordata</taxon>
        <taxon>Craniata</taxon>
        <taxon>Vertebrata</taxon>
        <taxon>Euteleostomi</taxon>
        <taxon>Actinopterygii</taxon>
        <taxon>Neopterygii</taxon>
        <taxon>Teleostei</taxon>
        <taxon>Neoteleostei</taxon>
        <taxon>Acanthomorphata</taxon>
        <taxon>Zeiogadaria</taxon>
        <taxon>Gadariae</taxon>
        <taxon>Gadiformes</taxon>
        <taxon>Muraenolepidoidei</taxon>
        <taxon>Muraenolepididae</taxon>
        <taxon>Muraenolepis</taxon>
    </lineage>
</organism>
<name>A0A9Q0DBB0_9TELE</name>
<dbReference type="InterPro" id="IPR013785">
    <property type="entry name" value="Aldolase_TIM"/>
</dbReference>
<dbReference type="Pfam" id="PF00682">
    <property type="entry name" value="HMGL-like"/>
    <property type="match status" value="1"/>
</dbReference>
<dbReference type="PROSITE" id="PS50991">
    <property type="entry name" value="PYR_CT"/>
    <property type="match status" value="1"/>
</dbReference>
<proteinExistence type="predicted"/>
<dbReference type="PANTHER" id="PTHR43778">
    <property type="entry name" value="PYRUVATE CARBOXYLASE"/>
    <property type="match status" value="1"/>
</dbReference>
<dbReference type="EMBL" id="JANIIK010000118">
    <property type="protein sequence ID" value="KAJ3585724.1"/>
    <property type="molecule type" value="Genomic_DNA"/>
</dbReference>
<dbReference type="Gene3D" id="3.20.20.70">
    <property type="entry name" value="Aldolase class I"/>
    <property type="match status" value="2"/>
</dbReference>
<evidence type="ECO:0000313" key="2">
    <source>
        <dbReference type="EMBL" id="KAJ3585724.1"/>
    </source>
</evidence>
<dbReference type="SUPFAM" id="SSF51569">
    <property type="entry name" value="Aldolase"/>
    <property type="match status" value="1"/>
</dbReference>
<dbReference type="InterPro" id="IPR055268">
    <property type="entry name" value="PCB-like"/>
</dbReference>
<dbReference type="CDD" id="cd07937">
    <property type="entry name" value="DRE_TIM_PC_TC_5S"/>
    <property type="match status" value="1"/>
</dbReference>
<evidence type="ECO:0000259" key="1">
    <source>
        <dbReference type="PROSITE" id="PS50991"/>
    </source>
</evidence>
<feature type="domain" description="Pyruvate carboxyltransferase" evidence="1">
    <location>
        <begin position="114"/>
        <end position="342"/>
    </location>
</feature>
<dbReference type="GO" id="GO:0004736">
    <property type="term" value="F:pyruvate carboxylase activity"/>
    <property type="evidence" value="ECO:0007669"/>
    <property type="project" value="TreeGrafter"/>
</dbReference>
<dbReference type="GO" id="GO:0005737">
    <property type="term" value="C:cytoplasm"/>
    <property type="evidence" value="ECO:0007669"/>
    <property type="project" value="TreeGrafter"/>
</dbReference>
<feature type="non-terminal residue" evidence="2">
    <location>
        <position position="355"/>
    </location>
</feature>
<dbReference type="InterPro" id="IPR000891">
    <property type="entry name" value="PYR_CT"/>
</dbReference>
<evidence type="ECO:0000313" key="3">
    <source>
        <dbReference type="Proteomes" id="UP001148018"/>
    </source>
</evidence>
<protein>
    <recommendedName>
        <fullName evidence="1">Pyruvate carboxyltransferase domain-containing protein</fullName>
    </recommendedName>
</protein>
<accession>A0A9Q0DBB0</accession>
<dbReference type="OrthoDB" id="196847at2759"/>
<keyword evidence="3" id="KW-1185">Reference proteome</keyword>
<dbReference type="PANTHER" id="PTHR43778:SF2">
    <property type="entry name" value="PYRUVATE CARBOXYLASE, MITOCHONDRIAL"/>
    <property type="match status" value="1"/>
</dbReference>
<comment type="caution">
    <text evidence="2">The sequence shown here is derived from an EMBL/GenBank/DDBJ whole genome shotgun (WGS) entry which is preliminary data.</text>
</comment>
<dbReference type="AlphaFoldDB" id="A0A9Q0DBB0"/>
<dbReference type="GO" id="GO:0006094">
    <property type="term" value="P:gluconeogenesis"/>
    <property type="evidence" value="ECO:0007669"/>
    <property type="project" value="TreeGrafter"/>
</dbReference>
<reference evidence="2" key="1">
    <citation type="submission" date="2022-07" db="EMBL/GenBank/DDBJ databases">
        <title>Chromosome-level genome of Muraenolepis orangiensis.</title>
        <authorList>
            <person name="Kim J."/>
        </authorList>
    </citation>
    <scope>NUCLEOTIDE SEQUENCE</scope>
    <source>
        <strain evidence="2">KU_S4_2022</strain>
        <tissue evidence="2">Muscle</tissue>
    </source>
</reference>
<gene>
    <name evidence="2" type="ORF">NHX12_014443</name>
</gene>